<reference evidence="1" key="1">
    <citation type="submission" date="2020-08" db="EMBL/GenBank/DDBJ databases">
        <title>Multicomponent nature underlies the extraordinary mechanical properties of spider dragline silk.</title>
        <authorList>
            <person name="Kono N."/>
            <person name="Nakamura H."/>
            <person name="Mori M."/>
            <person name="Yoshida Y."/>
            <person name="Ohtoshi R."/>
            <person name="Malay A.D."/>
            <person name="Moran D.A.P."/>
            <person name="Tomita M."/>
            <person name="Numata K."/>
            <person name="Arakawa K."/>
        </authorList>
    </citation>
    <scope>NUCLEOTIDE SEQUENCE</scope>
</reference>
<dbReference type="Proteomes" id="UP000886998">
    <property type="component" value="Unassembled WGS sequence"/>
</dbReference>
<organism evidence="1 2">
    <name type="scientific">Trichonephila inaurata madagascariensis</name>
    <dbReference type="NCBI Taxonomy" id="2747483"/>
    <lineage>
        <taxon>Eukaryota</taxon>
        <taxon>Metazoa</taxon>
        <taxon>Ecdysozoa</taxon>
        <taxon>Arthropoda</taxon>
        <taxon>Chelicerata</taxon>
        <taxon>Arachnida</taxon>
        <taxon>Araneae</taxon>
        <taxon>Araneomorphae</taxon>
        <taxon>Entelegynae</taxon>
        <taxon>Araneoidea</taxon>
        <taxon>Nephilidae</taxon>
        <taxon>Trichonephila</taxon>
        <taxon>Trichonephila inaurata</taxon>
    </lineage>
</organism>
<comment type="caution">
    <text evidence="1">The sequence shown here is derived from an EMBL/GenBank/DDBJ whole genome shotgun (WGS) entry which is preliminary data.</text>
</comment>
<evidence type="ECO:0000313" key="2">
    <source>
        <dbReference type="Proteomes" id="UP000886998"/>
    </source>
</evidence>
<protein>
    <submittedName>
        <fullName evidence="1">Uncharacterized protein</fullName>
    </submittedName>
</protein>
<proteinExistence type="predicted"/>
<keyword evidence="2" id="KW-1185">Reference proteome</keyword>
<name>A0A8X6JJ88_9ARAC</name>
<dbReference type="AlphaFoldDB" id="A0A8X6JJ88"/>
<sequence length="68" mass="7539">MFRKSLTKMSHSMSIITYSDSLVHSLRSEPPGYSCLGYPSGSIAVDVLADCCWREPLQWLSTSMPGPE</sequence>
<dbReference type="EMBL" id="BMAV01024741">
    <property type="protein sequence ID" value="GFS35728.1"/>
    <property type="molecule type" value="Genomic_DNA"/>
</dbReference>
<gene>
    <name evidence="1" type="ORF">TNIN_166421</name>
</gene>
<evidence type="ECO:0000313" key="1">
    <source>
        <dbReference type="EMBL" id="GFS35728.1"/>
    </source>
</evidence>
<accession>A0A8X6JJ88</accession>